<gene>
    <name evidence="2" type="ORF">HPBE_LOCUS8504</name>
</gene>
<dbReference type="EMBL" id="UZAH01026168">
    <property type="protein sequence ID" value="VDO76612.1"/>
    <property type="molecule type" value="Genomic_DNA"/>
</dbReference>
<evidence type="ECO:0000313" key="4">
    <source>
        <dbReference type="WBParaSite" id="HPBE_0000850301-mRNA-1"/>
    </source>
</evidence>
<dbReference type="WBParaSite" id="HPBE_0000850301-mRNA-1">
    <property type="protein sequence ID" value="HPBE_0000850301-mRNA-1"/>
    <property type="gene ID" value="HPBE_0000850301"/>
</dbReference>
<accession>A0A183FMA6</accession>
<reference evidence="4" key="2">
    <citation type="submission" date="2019-09" db="UniProtKB">
        <authorList>
            <consortium name="WormBaseParasite"/>
        </authorList>
    </citation>
    <scope>IDENTIFICATION</scope>
</reference>
<name>A0A183FMA6_HELPZ</name>
<accession>A0A3P8BXF9</accession>
<evidence type="ECO:0000256" key="1">
    <source>
        <dbReference type="SAM" id="SignalP"/>
    </source>
</evidence>
<keyword evidence="1" id="KW-0732">Signal</keyword>
<feature type="chain" id="PRO_5044551509" evidence="1">
    <location>
        <begin position="22"/>
        <end position="75"/>
    </location>
</feature>
<dbReference type="AlphaFoldDB" id="A0A183FMA6"/>
<dbReference type="Proteomes" id="UP000050761">
    <property type="component" value="Unassembled WGS sequence"/>
</dbReference>
<protein>
    <submittedName>
        <fullName evidence="4">Transposase</fullName>
    </submittedName>
</protein>
<evidence type="ECO:0000313" key="3">
    <source>
        <dbReference type="Proteomes" id="UP000050761"/>
    </source>
</evidence>
<keyword evidence="3" id="KW-1185">Reference proteome</keyword>
<proteinExistence type="predicted"/>
<sequence length="75" mass="8530">MRATLNYVMRISLVLLKGISWDEWANYCYSFCYRIRGKHEGNMKKKLDMMYNTNIAPAGVVTMVGTVSESGKDDG</sequence>
<organism evidence="3 4">
    <name type="scientific">Heligmosomoides polygyrus</name>
    <name type="common">Parasitic roundworm</name>
    <dbReference type="NCBI Taxonomy" id="6339"/>
    <lineage>
        <taxon>Eukaryota</taxon>
        <taxon>Metazoa</taxon>
        <taxon>Ecdysozoa</taxon>
        <taxon>Nematoda</taxon>
        <taxon>Chromadorea</taxon>
        <taxon>Rhabditida</taxon>
        <taxon>Rhabditina</taxon>
        <taxon>Rhabditomorpha</taxon>
        <taxon>Strongyloidea</taxon>
        <taxon>Heligmosomidae</taxon>
        <taxon>Heligmosomoides</taxon>
    </lineage>
</organism>
<reference evidence="2 3" key="1">
    <citation type="submission" date="2018-11" db="EMBL/GenBank/DDBJ databases">
        <authorList>
            <consortium name="Pathogen Informatics"/>
        </authorList>
    </citation>
    <scope>NUCLEOTIDE SEQUENCE [LARGE SCALE GENOMIC DNA]</scope>
</reference>
<feature type="signal peptide" evidence="1">
    <location>
        <begin position="1"/>
        <end position="21"/>
    </location>
</feature>
<evidence type="ECO:0000313" key="2">
    <source>
        <dbReference type="EMBL" id="VDO76612.1"/>
    </source>
</evidence>